<evidence type="ECO:0000313" key="1">
    <source>
        <dbReference type="EMBL" id="CAJ71201.1"/>
    </source>
</evidence>
<organism evidence="1">
    <name type="scientific">Kuenenia stuttgartiensis</name>
    <dbReference type="NCBI Taxonomy" id="174633"/>
    <lineage>
        <taxon>Bacteria</taxon>
        <taxon>Pseudomonadati</taxon>
        <taxon>Planctomycetota</taxon>
        <taxon>Candidatus Brocadiia</taxon>
        <taxon>Candidatus Brocadiales</taxon>
        <taxon>Candidatus Brocadiaceae</taxon>
        <taxon>Candidatus Kuenenia</taxon>
    </lineage>
</organism>
<reference evidence="1" key="2">
    <citation type="submission" date="2006-01" db="EMBL/GenBank/DDBJ databases">
        <authorList>
            <person name="Genoscope"/>
        </authorList>
    </citation>
    <scope>NUCLEOTIDE SEQUENCE</scope>
</reference>
<reference evidence="4" key="3">
    <citation type="submission" date="2017-10" db="EMBL/GenBank/DDBJ databases">
        <authorList>
            <person name="Frank J."/>
        </authorList>
    </citation>
    <scope>NUCLEOTIDE SEQUENCE [LARGE SCALE GENOMIC DNA]</scope>
</reference>
<dbReference type="OrthoDB" id="9772097at2"/>
<dbReference type="Proteomes" id="UP000221734">
    <property type="component" value="Chromosome Kuenenia_stuttgartiensis_MBR1"/>
</dbReference>
<reference evidence="3" key="4">
    <citation type="submission" date="2017-10" db="EMBL/GenBank/DDBJ databases">
        <authorList>
            <person name="Banno H."/>
            <person name="Chua N.-H."/>
        </authorList>
    </citation>
    <scope>NUCLEOTIDE SEQUENCE [LARGE SCALE GENOMIC DNA]</scope>
    <source>
        <strain evidence="3">Kuenenia_mbr1_ru-nijmegen</strain>
    </source>
</reference>
<dbReference type="InterPro" id="IPR008972">
    <property type="entry name" value="Cupredoxin"/>
</dbReference>
<evidence type="ECO:0000313" key="5">
    <source>
        <dbReference type="Proteomes" id="UP000501926"/>
    </source>
</evidence>
<accession>Q1PVE2</accession>
<dbReference type="SUPFAM" id="SSF117074">
    <property type="entry name" value="Hypothetical protein PA1324"/>
    <property type="match status" value="1"/>
</dbReference>
<dbReference type="AlphaFoldDB" id="Q1PVE2"/>
<gene>
    <name evidence="2" type="ORF">KsCSTR_49510</name>
    <name evidence="3" type="ORF">KSMBR1_2161</name>
    <name evidence="1" type="ORF">kustc0456</name>
</gene>
<name>Q1PVE2_KUEST</name>
<proteinExistence type="predicted"/>
<dbReference type="KEGG" id="kst:KSMBR1_2161"/>
<dbReference type="Gene3D" id="2.60.40.420">
    <property type="entry name" value="Cupredoxins - blue copper proteins"/>
    <property type="match status" value="1"/>
</dbReference>
<evidence type="ECO:0000313" key="2">
    <source>
        <dbReference type="EMBL" id="QII14328.1"/>
    </source>
</evidence>
<dbReference type="EMBL" id="LT934425">
    <property type="protein sequence ID" value="SOH04658.1"/>
    <property type="molecule type" value="Genomic_DNA"/>
</dbReference>
<sequence length="246" mass="28127">MKQTLSLSLCIFAWFFYCTLFCSEEMLAGEHYTVVEVQDGGCITGYVIRGGDAGMPSIDLYAGWELPKSSQVISEKLEVNRVNNGVKNAIVSISNIVRGKKGIVPPIHPVIDQQRGVFVPRVTAILAGTTVDLLNGDEEMHNIHTKSMRNQPFNLGMSYKQRVLKKFDYPETIKLSCDIHHEYAWIVVFGHPYFDVTDRNGYFEICDIPEGTYVFRVWHEELGKREKEVMIRPRKTESIEIVYEQN</sequence>
<evidence type="ECO:0000313" key="3">
    <source>
        <dbReference type="EMBL" id="SOH04658.1"/>
    </source>
</evidence>
<protein>
    <submittedName>
        <fullName evidence="2">Type-1 blue copper-containing cupredoxin</fullName>
    </submittedName>
</protein>
<dbReference type="RefSeq" id="WP_099325349.1">
    <property type="nucleotide sequence ID" value="NZ_CP049055.1"/>
</dbReference>
<dbReference type="EMBL" id="CT573073">
    <property type="protein sequence ID" value="CAJ71201.1"/>
    <property type="molecule type" value="Genomic_DNA"/>
</dbReference>
<dbReference type="EMBL" id="CP049055">
    <property type="protein sequence ID" value="QII14328.1"/>
    <property type="molecule type" value="Genomic_DNA"/>
</dbReference>
<evidence type="ECO:0000313" key="4">
    <source>
        <dbReference type="Proteomes" id="UP000221734"/>
    </source>
</evidence>
<keyword evidence="4" id="KW-1185">Reference proteome</keyword>
<reference evidence="2 5" key="5">
    <citation type="submission" date="2020-02" db="EMBL/GenBank/DDBJ databases">
        <title>Newly sequenced genome of strain CSTR1 showed variability in Candidatus Kuenenia stuttgartiensis genomes.</title>
        <authorList>
            <person name="Ding C."/>
            <person name="Adrian L."/>
        </authorList>
    </citation>
    <scope>NUCLEOTIDE SEQUENCE [LARGE SCALE GENOMIC DNA]</scope>
    <source>
        <strain evidence="2 5">CSTR1</strain>
    </source>
</reference>
<reference evidence="1" key="1">
    <citation type="journal article" date="2006" name="Nature">
        <title>Deciphering the evolution and metabolism of an anammox bacterium from a community genome.</title>
        <authorList>
            <person name="Strous M."/>
            <person name="Pelletier E."/>
            <person name="Mangenot S."/>
            <person name="Rattei T."/>
            <person name="Lehner A."/>
            <person name="Taylor M.W."/>
            <person name="Horn M."/>
            <person name="Daims H."/>
            <person name="Bartol-Mavel D."/>
            <person name="Wincker P."/>
            <person name="Barbe V."/>
            <person name="Fonknechten N."/>
            <person name="Vallenet D."/>
            <person name="Segurens B."/>
            <person name="Schenowitz-Truong C."/>
            <person name="Medigue C."/>
            <person name="Collingro A."/>
            <person name="Snel B."/>
            <person name="Dutilh B.E."/>
            <person name="OpDenCamp H.J.M."/>
            <person name="vanDerDrift C."/>
            <person name="Cirpus I."/>
            <person name="vanDePas-Schoonen K.T."/>
            <person name="Harhangi H.R."/>
            <person name="vanNiftrik L."/>
            <person name="Schmid M."/>
            <person name="Keltjens J."/>
            <person name="vanDeVossenberg J."/>
            <person name="Kartal B."/>
            <person name="Meier H."/>
            <person name="Frishman D."/>
            <person name="Huynen M.A."/>
            <person name="Mewes H."/>
            <person name="Weissenbach J."/>
            <person name="Jetten M.S.M."/>
            <person name="Wagner M."/>
            <person name="LePaslier D."/>
        </authorList>
    </citation>
    <scope>NUCLEOTIDE SEQUENCE</scope>
</reference>
<dbReference type="Proteomes" id="UP000501926">
    <property type="component" value="Chromosome"/>
</dbReference>